<dbReference type="PaxDb" id="547559-Nmag_2968"/>
<accession>D3T0P1</accession>
<feature type="transmembrane region" description="Helical" evidence="1">
    <location>
        <begin position="173"/>
        <end position="195"/>
    </location>
</feature>
<feature type="transmembrane region" description="Helical" evidence="1">
    <location>
        <begin position="57"/>
        <end position="79"/>
    </location>
</feature>
<dbReference type="KEGG" id="nmg:Nmag_2968"/>
<dbReference type="HOGENOM" id="CLU_071765_0_1_2"/>
<name>D3T0P1_NATMM</name>
<dbReference type="OrthoDB" id="86287at2157"/>
<proteinExistence type="predicted"/>
<keyword evidence="4" id="KW-1185">Reference proteome</keyword>
<dbReference type="RefSeq" id="WP_004214801.1">
    <property type="nucleotide sequence ID" value="NC_013922.1"/>
</dbReference>
<reference evidence="2 4" key="2">
    <citation type="journal article" date="2012" name="BMC Genomics">
        <title>A comparative genomics perspective on the genetic content of the alkaliphilic haloarchaeon Natrialba magadii ATCC 43099T.</title>
        <authorList>
            <person name="Siddaramappa S."/>
            <person name="Challacombe J.F."/>
            <person name="Decastro R.E."/>
            <person name="Pfeiffer F."/>
            <person name="Sastre D.E."/>
            <person name="Gimenez M.I."/>
            <person name="Paggi R.A."/>
            <person name="Detter J.C."/>
            <person name="Davenport K.W."/>
            <person name="Goodwin L.A."/>
            <person name="Kyrpides N."/>
            <person name="Tapia R."/>
            <person name="Pitluck S."/>
            <person name="Lucas S."/>
            <person name="Woyke T."/>
            <person name="Maupin-Furlow J.A."/>
        </authorList>
    </citation>
    <scope>NUCLEOTIDE SEQUENCE [LARGE SCALE GENOMIC DNA]</scope>
    <source>
        <strain evidence="2">ATCC 43099</strain>
        <strain evidence="4">ATCC 43099 / DSM 3394 / CCM 3739 / CIP 104546 / IAM 13178 / JCM 8861 / NBRC 102185 / NCIMB 2190 / MS3</strain>
    </source>
</reference>
<dbReference type="GO" id="GO:0005886">
    <property type="term" value="C:plasma membrane"/>
    <property type="evidence" value="ECO:0007669"/>
    <property type="project" value="UniProtKB-SubCell"/>
</dbReference>
<reference evidence="4" key="1">
    <citation type="submission" date="2010-02" db="EMBL/GenBank/DDBJ databases">
        <title>Complete sequence of chromosome of Natrialba magadii ATCC 43099.</title>
        <authorList>
            <consortium name="US DOE Joint Genome Institute"/>
            <person name="Lucas S."/>
            <person name="Copeland A."/>
            <person name="Lapidus A."/>
            <person name="Cheng J.-F."/>
            <person name="Bruce D."/>
            <person name="Goodwin L."/>
            <person name="Pitluck S."/>
            <person name="Davenport K."/>
            <person name="Saunders E."/>
            <person name="Detter J.C."/>
            <person name="Han C."/>
            <person name="Tapia R."/>
            <person name="Land M."/>
            <person name="Hauser L."/>
            <person name="Kyrpides N."/>
            <person name="Mikhailova N."/>
            <person name="De Castro R.E."/>
            <person name="Maupin-Furlow J.A."/>
            <person name="Woyke T."/>
        </authorList>
    </citation>
    <scope>NUCLEOTIDE SEQUENCE [LARGE SCALE GENOMIC DNA]</scope>
    <source>
        <strain evidence="4">ATCC 43099 / DSM 3394 / CCM 3739 / CIP 104546 / IAM 13178 / JCM 8861 / NBRC 102185 / NCIMB 2190 / MS3</strain>
    </source>
</reference>
<evidence type="ECO:0000256" key="1">
    <source>
        <dbReference type="SAM" id="Phobius"/>
    </source>
</evidence>
<keyword evidence="1" id="KW-1133">Transmembrane helix</keyword>
<dbReference type="Proteomes" id="UP000001879">
    <property type="component" value="Chromosome"/>
</dbReference>
<sequence>MSALDVAWKDFLDARRSKIVWLAVAIYVGFVGFFMFIQRSQVRFHDTAREGVVSVLAGVATIGSLLIPVVALVVAYLAIAGERETGSIAFLLGLPNTRRDVVVGKFVSRSAVIVLGVACASLVVAVSLLALYPVFPVGTYLVAMGVMALYAVIYVAIAIGISASVASKARAAAVGFGVYVTLNVFTLFVSAGYLVRRLHVDVLGFAEAPMLYRFVSQLLPSEALFQITRTIDVDIAAGSLPPADAPFYVQPEFAPVVLCAWIVAPLAIGYVRFKSADLS</sequence>
<feature type="transmembrane region" description="Helical" evidence="1">
    <location>
        <begin position="140"/>
        <end position="161"/>
    </location>
</feature>
<dbReference type="PANTHER" id="PTHR43471">
    <property type="entry name" value="ABC TRANSPORTER PERMEASE"/>
    <property type="match status" value="1"/>
</dbReference>
<feature type="transmembrane region" description="Helical" evidence="1">
    <location>
        <begin position="112"/>
        <end position="134"/>
    </location>
</feature>
<feature type="transmembrane region" description="Helical" evidence="1">
    <location>
        <begin position="253"/>
        <end position="273"/>
    </location>
</feature>
<dbReference type="eggNOG" id="arCOG02438">
    <property type="taxonomic scope" value="Archaea"/>
</dbReference>
<evidence type="ECO:0000313" key="2">
    <source>
        <dbReference type="EMBL" id="ADD06520.1"/>
    </source>
</evidence>
<protein>
    <submittedName>
        <fullName evidence="2">Copper ABC transporter permease</fullName>
    </submittedName>
</protein>
<evidence type="ECO:0000313" key="5">
    <source>
        <dbReference type="Proteomes" id="UP000011543"/>
    </source>
</evidence>
<dbReference type="EMBL" id="CP001932">
    <property type="protein sequence ID" value="ADD06520.1"/>
    <property type="molecule type" value="Genomic_DNA"/>
</dbReference>
<organism evidence="2 4">
    <name type="scientific">Natrialba magadii (strain ATCC 43099 / DSM 3394 / CCM 3739 / CIP 104546 / IAM 13178 / JCM 8861 / NBRC 102185 / NCIMB 2190 / MS3)</name>
    <name type="common">Natronobacterium magadii</name>
    <dbReference type="NCBI Taxonomy" id="547559"/>
    <lineage>
        <taxon>Archaea</taxon>
        <taxon>Methanobacteriati</taxon>
        <taxon>Methanobacteriota</taxon>
        <taxon>Stenosarchaea group</taxon>
        <taxon>Halobacteria</taxon>
        <taxon>Halobacteriales</taxon>
        <taxon>Natrialbaceae</taxon>
        <taxon>Natrialba</taxon>
    </lineage>
</organism>
<reference evidence="3 5" key="3">
    <citation type="journal article" date="2014" name="PLoS Genet.">
        <title>Phylogenetically driven sequencing of extremely halophilic archaea reveals strategies for static and dynamic osmo-response.</title>
        <authorList>
            <person name="Becker E.A."/>
            <person name="Seitzer P.M."/>
            <person name="Tritt A."/>
            <person name="Larsen D."/>
            <person name="Krusor M."/>
            <person name="Yao A.I."/>
            <person name="Wu D."/>
            <person name="Madern D."/>
            <person name="Eisen J.A."/>
            <person name="Darling A.E."/>
            <person name="Facciotti M.T."/>
        </authorList>
    </citation>
    <scope>NUCLEOTIDE SEQUENCE [LARGE SCALE GENOMIC DNA]</scope>
    <source>
        <strain evidence="5">ATCC 43099 / DSM 3394 / CCM 3739 / CIP 104546 / IAM 13178 / JCM 8861 / NBRC 102185 / NCIMB 2190 / MS3</strain>
        <strain evidence="3">MS-3</strain>
    </source>
</reference>
<dbReference type="GO" id="GO:0140359">
    <property type="term" value="F:ABC-type transporter activity"/>
    <property type="evidence" value="ECO:0007669"/>
    <property type="project" value="InterPro"/>
</dbReference>
<dbReference type="EMBL" id="AOHS01000023">
    <property type="protein sequence ID" value="ELY32018.1"/>
    <property type="molecule type" value="Genomic_DNA"/>
</dbReference>
<dbReference type="AlphaFoldDB" id="D3T0P1"/>
<dbReference type="Proteomes" id="UP000011543">
    <property type="component" value="Unassembled WGS sequence"/>
</dbReference>
<keyword evidence="1" id="KW-0472">Membrane</keyword>
<evidence type="ECO:0000313" key="4">
    <source>
        <dbReference type="Proteomes" id="UP000001879"/>
    </source>
</evidence>
<evidence type="ECO:0000313" key="3">
    <source>
        <dbReference type="EMBL" id="ELY32018.1"/>
    </source>
</evidence>
<dbReference type="GeneID" id="8825828"/>
<feature type="transmembrane region" description="Helical" evidence="1">
    <location>
        <begin position="19"/>
        <end position="37"/>
    </location>
</feature>
<dbReference type="PANTHER" id="PTHR43471:SF1">
    <property type="entry name" value="ABC TRANSPORTER PERMEASE PROTEIN NOSY-RELATED"/>
    <property type="match status" value="1"/>
</dbReference>
<dbReference type="STRING" id="547559.Nmag_2968"/>
<dbReference type="Pfam" id="PF12679">
    <property type="entry name" value="ABC2_membrane_2"/>
    <property type="match status" value="1"/>
</dbReference>
<reference evidence="2" key="4">
    <citation type="submission" date="2016-09" db="EMBL/GenBank/DDBJ databases">
        <authorList>
            <person name="Pfeiffer F."/>
        </authorList>
    </citation>
    <scope>NUCLEOTIDE SEQUENCE</scope>
    <source>
        <strain evidence="2">ATCC 43099</strain>
    </source>
</reference>
<gene>
    <name evidence="2" type="ordered locus">Nmag_2968</name>
    <name evidence="3" type="ORF">C500_05553</name>
</gene>
<dbReference type="PATRIC" id="fig|547559.17.peg.1071"/>
<keyword evidence="1" id="KW-0812">Transmembrane</keyword>